<dbReference type="Proteomes" id="UP001140949">
    <property type="component" value="Unassembled WGS sequence"/>
</dbReference>
<dbReference type="AlphaFoldDB" id="A0AAX6HVF3"/>
<feature type="transmembrane region" description="Helical" evidence="1">
    <location>
        <begin position="20"/>
        <end position="41"/>
    </location>
</feature>
<evidence type="ECO:0000256" key="1">
    <source>
        <dbReference type="SAM" id="Phobius"/>
    </source>
</evidence>
<keyword evidence="3" id="KW-1185">Reference proteome</keyword>
<keyword evidence="1" id="KW-1133">Transmembrane helix</keyword>
<gene>
    <name evidence="2" type="ORF">M6B38_290215</name>
</gene>
<sequence length="42" mass="5156">MLHLWEKLLDLMGEEVTIISFFWSICNLSLECILKFVIWFFF</sequence>
<name>A0AAX6HVF3_IRIPA</name>
<reference evidence="2" key="2">
    <citation type="submission" date="2023-04" db="EMBL/GenBank/DDBJ databases">
        <authorList>
            <person name="Bruccoleri R.E."/>
            <person name="Oakeley E.J."/>
            <person name="Faust A.-M."/>
            <person name="Dessus-Babus S."/>
            <person name="Altorfer M."/>
            <person name="Burckhardt D."/>
            <person name="Oertli M."/>
            <person name="Naumann U."/>
            <person name="Petersen F."/>
            <person name="Wong J."/>
        </authorList>
    </citation>
    <scope>NUCLEOTIDE SEQUENCE</scope>
    <source>
        <strain evidence="2">GSM-AAB239-AS_SAM_17_03QT</strain>
        <tissue evidence="2">Leaf</tissue>
    </source>
</reference>
<keyword evidence="1" id="KW-0812">Transmembrane</keyword>
<reference evidence="2" key="1">
    <citation type="journal article" date="2023" name="GigaByte">
        <title>Genome assembly of the bearded iris, Iris pallida Lam.</title>
        <authorList>
            <person name="Bruccoleri R.E."/>
            <person name="Oakeley E.J."/>
            <person name="Faust A.M.E."/>
            <person name="Altorfer M."/>
            <person name="Dessus-Babus S."/>
            <person name="Burckhardt D."/>
            <person name="Oertli M."/>
            <person name="Naumann U."/>
            <person name="Petersen F."/>
            <person name="Wong J."/>
        </authorList>
    </citation>
    <scope>NUCLEOTIDE SEQUENCE</scope>
    <source>
        <strain evidence="2">GSM-AAB239-AS_SAM_17_03QT</strain>
    </source>
</reference>
<accession>A0AAX6HVF3</accession>
<evidence type="ECO:0000313" key="2">
    <source>
        <dbReference type="EMBL" id="KAJ6845059.1"/>
    </source>
</evidence>
<proteinExistence type="predicted"/>
<protein>
    <submittedName>
        <fullName evidence="2">Uncharacterized protein</fullName>
    </submittedName>
</protein>
<organism evidence="2 3">
    <name type="scientific">Iris pallida</name>
    <name type="common">Sweet iris</name>
    <dbReference type="NCBI Taxonomy" id="29817"/>
    <lineage>
        <taxon>Eukaryota</taxon>
        <taxon>Viridiplantae</taxon>
        <taxon>Streptophyta</taxon>
        <taxon>Embryophyta</taxon>
        <taxon>Tracheophyta</taxon>
        <taxon>Spermatophyta</taxon>
        <taxon>Magnoliopsida</taxon>
        <taxon>Liliopsida</taxon>
        <taxon>Asparagales</taxon>
        <taxon>Iridaceae</taxon>
        <taxon>Iridoideae</taxon>
        <taxon>Irideae</taxon>
        <taxon>Iris</taxon>
    </lineage>
</organism>
<comment type="caution">
    <text evidence="2">The sequence shown here is derived from an EMBL/GenBank/DDBJ whole genome shotgun (WGS) entry which is preliminary data.</text>
</comment>
<keyword evidence="1" id="KW-0472">Membrane</keyword>
<evidence type="ECO:0000313" key="3">
    <source>
        <dbReference type="Proteomes" id="UP001140949"/>
    </source>
</evidence>
<dbReference type="EMBL" id="JANAVB010006397">
    <property type="protein sequence ID" value="KAJ6845059.1"/>
    <property type="molecule type" value="Genomic_DNA"/>
</dbReference>